<dbReference type="RefSeq" id="WP_087018806.1">
    <property type="nucleotide sequence ID" value="NZ_CP178353.1"/>
</dbReference>
<dbReference type="EMBL" id="NHOC01000005">
    <property type="protein sequence ID" value="OUM20416.1"/>
    <property type="molecule type" value="Genomic_DNA"/>
</dbReference>
<dbReference type="OrthoDB" id="5393676at2"/>
<dbReference type="AlphaFoldDB" id="A0A252F3R9"/>
<proteinExistence type="predicted"/>
<comment type="caution">
    <text evidence="1">The sequence shown here is derived from an EMBL/GenBank/DDBJ whole genome shotgun (WGS) entry which is preliminary data.</text>
</comment>
<dbReference type="InterPro" id="IPR024523">
    <property type="entry name" value="DUF3793"/>
</dbReference>
<dbReference type="Pfam" id="PF12672">
    <property type="entry name" value="DUF3793"/>
    <property type="match status" value="1"/>
</dbReference>
<organism evidence="1 2">
    <name type="scientific">Butyricicoccus porcorum</name>
    <dbReference type="NCBI Taxonomy" id="1945634"/>
    <lineage>
        <taxon>Bacteria</taxon>
        <taxon>Bacillati</taxon>
        <taxon>Bacillota</taxon>
        <taxon>Clostridia</taxon>
        <taxon>Eubacteriales</taxon>
        <taxon>Butyricicoccaceae</taxon>
        <taxon>Butyricicoccus</taxon>
    </lineage>
</organism>
<dbReference type="Proteomes" id="UP000194903">
    <property type="component" value="Unassembled WGS sequence"/>
</dbReference>
<name>A0A252F3R9_9FIRM</name>
<keyword evidence="2" id="KW-1185">Reference proteome</keyword>
<sequence length="187" mass="21670">MDKTLEEMLVEQCAPTLAGVKPANLFRCPDHAALYHSVQEWDNRLRASGIRIRVVKRCRRTHACLIYVCRWDWICRTLAQADTAEFLRTNGYDLSKGTESVLCQLSRRLCLQEDFPHEIGVFLGYPLHDVIGFIENRGQNYSCCGHWKCYGDADRAQRTFDVYKRCTAVYKRMYRRGVPLMKLVVAA</sequence>
<evidence type="ECO:0000313" key="1">
    <source>
        <dbReference type="EMBL" id="OUM20416.1"/>
    </source>
</evidence>
<reference evidence="1 2" key="1">
    <citation type="submission" date="2017-05" db="EMBL/GenBank/DDBJ databases">
        <title>Butyricicoccus porcorum sp. nov. a butyrate-producing bacterium from the swine intestinal tract.</title>
        <authorList>
            <person name="Trachsel J."/>
            <person name="Humphrey S."/>
            <person name="Allen H.K."/>
        </authorList>
    </citation>
    <scope>NUCLEOTIDE SEQUENCE [LARGE SCALE GENOMIC DNA]</scope>
    <source>
        <strain evidence="1">BB10</strain>
    </source>
</reference>
<evidence type="ECO:0000313" key="2">
    <source>
        <dbReference type="Proteomes" id="UP000194903"/>
    </source>
</evidence>
<protein>
    <recommendedName>
        <fullName evidence="3">Cell surface protein</fullName>
    </recommendedName>
</protein>
<gene>
    <name evidence="1" type="ORF">CBW42_06155</name>
</gene>
<evidence type="ECO:0008006" key="3">
    <source>
        <dbReference type="Google" id="ProtNLM"/>
    </source>
</evidence>
<accession>A0A252F3R9</accession>